<gene>
    <name evidence="2" type="ORF">N7515_001187</name>
</gene>
<reference evidence="2" key="1">
    <citation type="submission" date="2022-11" db="EMBL/GenBank/DDBJ databases">
        <authorList>
            <person name="Petersen C."/>
        </authorList>
    </citation>
    <scope>NUCLEOTIDE SEQUENCE</scope>
    <source>
        <strain evidence="2">IBT 22155</strain>
    </source>
</reference>
<dbReference type="OrthoDB" id="4337659at2759"/>
<proteinExistence type="predicted"/>
<comment type="caution">
    <text evidence="2">The sequence shown here is derived from an EMBL/GenBank/DDBJ whole genome shotgun (WGS) entry which is preliminary data.</text>
</comment>
<dbReference type="EMBL" id="JAPQKL010000001">
    <property type="protein sequence ID" value="KAJ5146623.1"/>
    <property type="molecule type" value="Genomic_DNA"/>
</dbReference>
<dbReference type="Gene3D" id="1.10.510.10">
    <property type="entry name" value="Transferase(Phosphotransferase) domain 1"/>
    <property type="match status" value="1"/>
</dbReference>
<evidence type="ECO:0000313" key="2">
    <source>
        <dbReference type="EMBL" id="KAJ5146623.1"/>
    </source>
</evidence>
<dbReference type="InterPro" id="IPR011009">
    <property type="entry name" value="Kinase-like_dom_sf"/>
</dbReference>
<sequence length="319" mass="36136">MASNNPQPKRPPTYFFPATPKWAAIVEAGASRSHPHQQFQKGNNSPEILGPQRSHGADSGNKGARSFEVPILNDDPWADYEKRIEIFPKRHIFLARHRENKGELVHVQQLEEGVEIRPLLNTITRLSHRSFLRLLHCYQYEGLAFLVWEPVELSLSQIIGSKYSIREAELVSIVWPVSTDSRAMRLAPQLTTLQILKGIRHLRDFNRALASLTNETILLTDSGSVKIAEIERSCEIHAADMNAVTLKLFALSEIIEGLRKQMNPLDLWSPEAQNLSAKLMVVPLDDILRDDLFAQMQGGELKMMVNIVSKSSHYDIKFS</sequence>
<reference evidence="2" key="2">
    <citation type="journal article" date="2023" name="IMA Fungus">
        <title>Comparative genomic study of the Penicillium genus elucidates a diverse pangenome and 15 lateral gene transfer events.</title>
        <authorList>
            <person name="Petersen C."/>
            <person name="Sorensen T."/>
            <person name="Nielsen M.R."/>
            <person name="Sondergaard T.E."/>
            <person name="Sorensen J.L."/>
            <person name="Fitzpatrick D.A."/>
            <person name="Frisvad J.C."/>
            <person name="Nielsen K.L."/>
        </authorList>
    </citation>
    <scope>NUCLEOTIDE SEQUENCE</scope>
    <source>
        <strain evidence="2">IBT 22155</strain>
    </source>
</reference>
<evidence type="ECO:0000256" key="1">
    <source>
        <dbReference type="SAM" id="MobiDB-lite"/>
    </source>
</evidence>
<organism evidence="2 3">
    <name type="scientific">Penicillium bovifimosum</name>
    <dbReference type="NCBI Taxonomy" id="126998"/>
    <lineage>
        <taxon>Eukaryota</taxon>
        <taxon>Fungi</taxon>
        <taxon>Dikarya</taxon>
        <taxon>Ascomycota</taxon>
        <taxon>Pezizomycotina</taxon>
        <taxon>Eurotiomycetes</taxon>
        <taxon>Eurotiomycetidae</taxon>
        <taxon>Eurotiales</taxon>
        <taxon>Aspergillaceae</taxon>
        <taxon>Penicillium</taxon>
    </lineage>
</organism>
<feature type="compositionally biased region" description="Polar residues" evidence="1">
    <location>
        <begin position="36"/>
        <end position="46"/>
    </location>
</feature>
<feature type="region of interest" description="Disordered" evidence="1">
    <location>
        <begin position="27"/>
        <end position="63"/>
    </location>
</feature>
<dbReference type="SUPFAM" id="SSF56112">
    <property type="entry name" value="Protein kinase-like (PK-like)"/>
    <property type="match status" value="1"/>
</dbReference>
<evidence type="ECO:0000313" key="3">
    <source>
        <dbReference type="Proteomes" id="UP001149079"/>
    </source>
</evidence>
<protein>
    <submittedName>
        <fullName evidence="2">Uncharacterized protein</fullName>
    </submittedName>
</protein>
<dbReference type="Proteomes" id="UP001149079">
    <property type="component" value="Unassembled WGS sequence"/>
</dbReference>
<dbReference type="GeneID" id="81401101"/>
<keyword evidence="3" id="KW-1185">Reference proteome</keyword>
<name>A0A9W9HHB1_9EURO</name>
<dbReference type="RefSeq" id="XP_056527097.1">
    <property type="nucleotide sequence ID" value="XM_056661931.1"/>
</dbReference>
<accession>A0A9W9HHB1</accession>
<dbReference type="AlphaFoldDB" id="A0A9W9HHB1"/>